<dbReference type="PANTHER" id="PTHR47893">
    <property type="entry name" value="REGULATORY PROTEIN PCHR"/>
    <property type="match status" value="1"/>
</dbReference>
<keyword evidence="1" id="KW-0805">Transcription regulation</keyword>
<dbReference type="Pfam" id="PF12833">
    <property type="entry name" value="HTH_18"/>
    <property type="match status" value="1"/>
</dbReference>
<dbReference type="STRING" id="1423806.FD15_GL000627"/>
<accession>A0A0R2DUI5</accession>
<gene>
    <name evidence="5" type="ORF">FD15_GL000627</name>
</gene>
<keyword evidence="2" id="KW-0238">DNA-binding</keyword>
<comment type="caution">
    <text evidence="5">The sequence shown here is derived from an EMBL/GenBank/DDBJ whole genome shotgun (WGS) entry which is preliminary data.</text>
</comment>
<dbReference type="InterPro" id="IPR009057">
    <property type="entry name" value="Homeodomain-like_sf"/>
</dbReference>
<keyword evidence="6" id="KW-1185">Reference proteome</keyword>
<organism evidence="5 6">
    <name type="scientific">Liquorilactobacillus sucicola DSM 21376 = JCM 15457</name>
    <dbReference type="NCBI Taxonomy" id="1423806"/>
    <lineage>
        <taxon>Bacteria</taxon>
        <taxon>Bacillati</taxon>
        <taxon>Bacillota</taxon>
        <taxon>Bacilli</taxon>
        <taxon>Lactobacillales</taxon>
        <taxon>Lactobacillaceae</taxon>
        <taxon>Liquorilactobacillus</taxon>
    </lineage>
</organism>
<protein>
    <submittedName>
        <fullName evidence="5">AraC family transcriptional regulator</fullName>
    </submittedName>
</protein>
<dbReference type="PRINTS" id="PR00032">
    <property type="entry name" value="HTHARAC"/>
</dbReference>
<dbReference type="Gene3D" id="1.10.10.60">
    <property type="entry name" value="Homeodomain-like"/>
    <property type="match status" value="2"/>
</dbReference>
<dbReference type="PROSITE" id="PS01124">
    <property type="entry name" value="HTH_ARAC_FAMILY_2"/>
    <property type="match status" value="1"/>
</dbReference>
<evidence type="ECO:0000259" key="4">
    <source>
        <dbReference type="PROSITE" id="PS01124"/>
    </source>
</evidence>
<evidence type="ECO:0000256" key="3">
    <source>
        <dbReference type="ARBA" id="ARBA00023163"/>
    </source>
</evidence>
<dbReference type="eggNOG" id="COG2207">
    <property type="taxonomic scope" value="Bacteria"/>
</dbReference>
<name>A0A0R2DUI5_9LACO</name>
<evidence type="ECO:0000313" key="6">
    <source>
        <dbReference type="Proteomes" id="UP000050961"/>
    </source>
</evidence>
<dbReference type="SMART" id="SM00342">
    <property type="entry name" value="HTH_ARAC"/>
    <property type="match status" value="1"/>
</dbReference>
<dbReference type="PANTHER" id="PTHR47893:SF1">
    <property type="entry name" value="REGULATORY PROTEIN PCHR"/>
    <property type="match status" value="1"/>
</dbReference>
<dbReference type="EMBL" id="AYZF01000008">
    <property type="protein sequence ID" value="KRN07059.1"/>
    <property type="molecule type" value="Genomic_DNA"/>
</dbReference>
<dbReference type="InterPro" id="IPR018060">
    <property type="entry name" value="HTH_AraC"/>
</dbReference>
<reference evidence="5 6" key="1">
    <citation type="journal article" date="2015" name="Genome Announc.">
        <title>Expanding the biotechnology potential of lactobacilli through comparative genomics of 213 strains and associated genera.</title>
        <authorList>
            <person name="Sun Z."/>
            <person name="Harris H.M."/>
            <person name="McCann A."/>
            <person name="Guo C."/>
            <person name="Argimon S."/>
            <person name="Zhang W."/>
            <person name="Yang X."/>
            <person name="Jeffery I.B."/>
            <person name="Cooney J.C."/>
            <person name="Kagawa T.F."/>
            <person name="Liu W."/>
            <person name="Song Y."/>
            <person name="Salvetti E."/>
            <person name="Wrobel A."/>
            <person name="Rasinkangas P."/>
            <person name="Parkhill J."/>
            <person name="Rea M.C."/>
            <person name="O'Sullivan O."/>
            <person name="Ritari J."/>
            <person name="Douillard F.P."/>
            <person name="Paul Ross R."/>
            <person name="Yang R."/>
            <person name="Briner A.E."/>
            <person name="Felis G.E."/>
            <person name="de Vos W.M."/>
            <person name="Barrangou R."/>
            <person name="Klaenhammer T.R."/>
            <person name="Caufield P.W."/>
            <person name="Cui Y."/>
            <person name="Zhang H."/>
            <person name="O'Toole P.W."/>
        </authorList>
    </citation>
    <scope>NUCLEOTIDE SEQUENCE [LARGE SCALE GENOMIC DNA]</scope>
    <source>
        <strain evidence="5 6">DSM 21376</strain>
    </source>
</reference>
<feature type="domain" description="HTH araC/xylS-type" evidence="4">
    <location>
        <begin position="222"/>
        <end position="320"/>
    </location>
</feature>
<dbReference type="GO" id="GO:0043565">
    <property type="term" value="F:sequence-specific DNA binding"/>
    <property type="evidence" value="ECO:0007669"/>
    <property type="project" value="InterPro"/>
</dbReference>
<dbReference type="RefSeq" id="WP_235807627.1">
    <property type="nucleotide sequence ID" value="NZ_AYZF01000008.1"/>
</dbReference>
<dbReference type="GO" id="GO:0003700">
    <property type="term" value="F:DNA-binding transcription factor activity"/>
    <property type="evidence" value="ECO:0007669"/>
    <property type="project" value="InterPro"/>
</dbReference>
<evidence type="ECO:0000313" key="5">
    <source>
        <dbReference type="EMBL" id="KRN07059.1"/>
    </source>
</evidence>
<dbReference type="InterPro" id="IPR053142">
    <property type="entry name" value="PchR_regulatory_protein"/>
</dbReference>
<dbReference type="SUPFAM" id="SSF46689">
    <property type="entry name" value="Homeodomain-like"/>
    <property type="match status" value="1"/>
</dbReference>
<evidence type="ECO:0000256" key="2">
    <source>
        <dbReference type="ARBA" id="ARBA00023125"/>
    </source>
</evidence>
<dbReference type="PROSITE" id="PS00041">
    <property type="entry name" value="HTH_ARAC_FAMILY_1"/>
    <property type="match status" value="1"/>
</dbReference>
<dbReference type="InterPro" id="IPR020449">
    <property type="entry name" value="Tscrpt_reg_AraC-type_HTH"/>
</dbReference>
<dbReference type="PATRIC" id="fig|1423806.3.peg.638"/>
<evidence type="ECO:0000256" key="1">
    <source>
        <dbReference type="ARBA" id="ARBA00023015"/>
    </source>
</evidence>
<sequence length="326" mass="38349">MAVGVDLSKEKGNQMKAEIGWKTHEHEKIKTLEIINNNDAVHTPYIKVFDGISIFFHQYDFSKFASPLRVTKDSLRLDYCYSGQVDYDVPHKKRVFFEPGFLKIDRRSLQNKSYSFPSQQYSGITIIVNTEIEGKDLKSVLGEDLDVASISKNYCDEEEYVFLRTTFLEHFFEDLRSEELRHTLSYLRLKVAELLLYLSSERIAQKMLPQETFSGGMISRIRQIKRYIDQNFTKNITLEALTRRFEISATAMKNGYRDFYGIPIHAYIKHKRIETACQMLKDTNLYVSQIANEVGYANPSKFSVMFKREKKLTPTDFRKYYRHHRQ</sequence>
<proteinExistence type="predicted"/>
<dbReference type="InterPro" id="IPR018062">
    <property type="entry name" value="HTH_AraC-typ_CS"/>
</dbReference>
<keyword evidence="3" id="KW-0804">Transcription</keyword>
<dbReference type="AlphaFoldDB" id="A0A0R2DUI5"/>
<dbReference type="Proteomes" id="UP000050961">
    <property type="component" value="Unassembled WGS sequence"/>
</dbReference>